<gene>
    <name evidence="8" type="ORF">ZHD862_LOCUS2726</name>
</gene>
<evidence type="ECO:0000313" key="8">
    <source>
        <dbReference type="EMBL" id="CAF0807221.1"/>
    </source>
</evidence>
<evidence type="ECO:0000259" key="6">
    <source>
        <dbReference type="Pfam" id="PF10629"/>
    </source>
</evidence>
<evidence type="ECO:0000256" key="1">
    <source>
        <dbReference type="ARBA" id="ARBA00004430"/>
    </source>
</evidence>
<dbReference type="EMBL" id="CAJNOT010000055">
    <property type="protein sequence ID" value="CAF0807221.1"/>
    <property type="molecule type" value="Genomic_DNA"/>
</dbReference>
<dbReference type="Proteomes" id="UP000663864">
    <property type="component" value="Unassembled WGS sequence"/>
</dbReference>
<dbReference type="InterPro" id="IPR055215">
    <property type="entry name" value="SPMIP5_dom"/>
</dbReference>
<accession>A0A813T8T6</accession>
<feature type="domain" description="Ciliary microtubule inner protein 2A-C-like" evidence="6">
    <location>
        <begin position="259"/>
        <end position="283"/>
    </location>
</feature>
<evidence type="ECO:0000313" key="9">
    <source>
        <dbReference type="Proteomes" id="UP000663864"/>
    </source>
</evidence>
<dbReference type="PANTHER" id="PTHR22146">
    <property type="entry name" value="CAT EYE SYNDROME CRITICAL REGION PROTEIN 6"/>
    <property type="match status" value="1"/>
</dbReference>
<organism evidence="8 9">
    <name type="scientific">Rotaria sordida</name>
    <dbReference type="NCBI Taxonomy" id="392033"/>
    <lineage>
        <taxon>Eukaryota</taxon>
        <taxon>Metazoa</taxon>
        <taxon>Spiralia</taxon>
        <taxon>Gnathifera</taxon>
        <taxon>Rotifera</taxon>
        <taxon>Eurotatoria</taxon>
        <taxon>Bdelloidea</taxon>
        <taxon>Philodinida</taxon>
        <taxon>Philodinidae</taxon>
        <taxon>Rotaria</taxon>
    </lineage>
</organism>
<comment type="subcellular location">
    <subcellularLocation>
        <location evidence="1">Cytoplasm</location>
        <location evidence="1">Cytoskeleton</location>
        <location evidence="1">Cilium axoneme</location>
    </subcellularLocation>
</comment>
<dbReference type="PANTHER" id="PTHR22146:SF17">
    <property type="entry name" value="PROTEIN FAM166B-LIKE PROTEIN"/>
    <property type="match status" value="1"/>
</dbReference>
<evidence type="ECO:0000256" key="3">
    <source>
        <dbReference type="ARBA" id="ARBA00023212"/>
    </source>
</evidence>
<proteinExistence type="inferred from homology"/>
<feature type="domain" description="Ciliary microtubule inner protein 2A-C-like" evidence="6">
    <location>
        <begin position="26"/>
        <end position="68"/>
    </location>
</feature>
<reference evidence="8" key="1">
    <citation type="submission" date="2021-02" db="EMBL/GenBank/DDBJ databases">
        <authorList>
            <person name="Nowell W R."/>
        </authorList>
    </citation>
    <scope>NUCLEOTIDE SEQUENCE</scope>
</reference>
<name>A0A813T8T6_9BILA</name>
<feature type="domain" description="Ciliary microtubule inner protein 2A-C-like" evidence="6">
    <location>
        <begin position="86"/>
        <end position="150"/>
    </location>
</feature>
<dbReference type="Pfam" id="PF22573">
    <property type="entry name" value="SPMIP5"/>
    <property type="match status" value="1"/>
</dbReference>
<feature type="domain" description="Sperm-associated microtubule inner protein 5" evidence="7">
    <location>
        <begin position="170"/>
        <end position="208"/>
    </location>
</feature>
<keyword evidence="4" id="KW-0966">Cell projection</keyword>
<dbReference type="AlphaFoldDB" id="A0A813T8T6"/>
<evidence type="ECO:0000256" key="4">
    <source>
        <dbReference type="ARBA" id="ARBA00023273"/>
    </source>
</evidence>
<evidence type="ECO:0000256" key="5">
    <source>
        <dbReference type="ARBA" id="ARBA00035661"/>
    </source>
</evidence>
<protein>
    <submittedName>
        <fullName evidence="8">Uncharacterized protein</fullName>
    </submittedName>
</protein>
<comment type="similarity">
    <text evidence="5">Belongs to the CIMIP2 family.</text>
</comment>
<keyword evidence="2" id="KW-0963">Cytoplasm</keyword>
<dbReference type="InterPro" id="IPR018902">
    <property type="entry name" value="CMI2A-C-like_dom"/>
</dbReference>
<dbReference type="GO" id="GO:0005930">
    <property type="term" value="C:axoneme"/>
    <property type="evidence" value="ECO:0007669"/>
    <property type="project" value="UniProtKB-SubCell"/>
</dbReference>
<keyword evidence="3" id="KW-0206">Cytoskeleton</keyword>
<sequence>MTTIEFGGGPSIEARRQFSNLKDGSQVPKYTGYIHQLRYRHGHTYGEETHRLGNEFPYAVHSKSNAPIEKIDQSDPYETHEFPDGMLPGYTGYIPQRKFQLGNRYRVETDGCLSETKVMHEQTKNKSKELRNIIAAYPKTKSLNSETVIKHFLDFHRAYNPTESSQTSDRRVFLEPPIPGYRGYIPRIRPTDIGLGSRYHEATKKGLNRFALESTTLTTNFPTSIDLPSESISPPDSPKVLPRSITSFSSHRLYAQSGMVPKYTGYLPQSKYRIGQTYGDTSRNLPVCSHSFNNFGDSVRSKSSVDFSVNNNL</sequence>
<dbReference type="GO" id="GO:0015630">
    <property type="term" value="C:microtubule cytoskeleton"/>
    <property type="evidence" value="ECO:0007669"/>
    <property type="project" value="UniProtKB-ARBA"/>
</dbReference>
<evidence type="ECO:0000256" key="2">
    <source>
        <dbReference type="ARBA" id="ARBA00022490"/>
    </source>
</evidence>
<comment type="caution">
    <text evidence="8">The sequence shown here is derived from an EMBL/GenBank/DDBJ whole genome shotgun (WGS) entry which is preliminary data.</text>
</comment>
<dbReference type="Pfam" id="PF10629">
    <property type="entry name" value="CMI2B-like"/>
    <property type="match status" value="3"/>
</dbReference>
<evidence type="ECO:0000259" key="7">
    <source>
        <dbReference type="Pfam" id="PF22573"/>
    </source>
</evidence>